<dbReference type="Gene3D" id="3.30.70.270">
    <property type="match status" value="1"/>
</dbReference>
<keyword evidence="3" id="KW-0472">Membrane</keyword>
<proteinExistence type="predicted"/>
<evidence type="ECO:0000256" key="2">
    <source>
        <dbReference type="ARBA" id="ARBA00034247"/>
    </source>
</evidence>
<feature type="domain" description="GGDEF" evidence="4">
    <location>
        <begin position="215"/>
        <end position="349"/>
    </location>
</feature>
<dbReference type="InterPro" id="IPR029787">
    <property type="entry name" value="Nucleotide_cyclase"/>
</dbReference>
<dbReference type="SMART" id="SM00267">
    <property type="entry name" value="GGDEF"/>
    <property type="match status" value="1"/>
</dbReference>
<dbReference type="CDD" id="cd01949">
    <property type="entry name" value="GGDEF"/>
    <property type="match status" value="1"/>
</dbReference>
<comment type="catalytic activity">
    <reaction evidence="2">
        <text>2 GTP = 3',3'-c-di-GMP + 2 diphosphate</text>
        <dbReference type="Rhea" id="RHEA:24898"/>
        <dbReference type="ChEBI" id="CHEBI:33019"/>
        <dbReference type="ChEBI" id="CHEBI:37565"/>
        <dbReference type="ChEBI" id="CHEBI:58805"/>
        <dbReference type="EC" id="2.7.7.65"/>
    </reaction>
</comment>
<dbReference type="PANTHER" id="PTHR45138">
    <property type="entry name" value="REGULATORY COMPONENTS OF SENSORY TRANSDUCTION SYSTEM"/>
    <property type="match status" value="1"/>
</dbReference>
<protein>
    <recommendedName>
        <fullName evidence="1">diguanylate cyclase</fullName>
        <ecNumber evidence="1">2.7.7.65</ecNumber>
    </recommendedName>
</protein>
<evidence type="ECO:0000256" key="3">
    <source>
        <dbReference type="SAM" id="Phobius"/>
    </source>
</evidence>
<organism evidence="5 6">
    <name type="scientific">Litoribacillus peritrichatus</name>
    <dbReference type="NCBI Taxonomy" id="718191"/>
    <lineage>
        <taxon>Bacteria</taxon>
        <taxon>Pseudomonadati</taxon>
        <taxon>Pseudomonadota</taxon>
        <taxon>Gammaproteobacteria</taxon>
        <taxon>Oceanospirillales</taxon>
        <taxon>Oceanospirillaceae</taxon>
        <taxon>Litoribacillus</taxon>
    </lineage>
</organism>
<dbReference type="InterPro" id="IPR043128">
    <property type="entry name" value="Rev_trsase/Diguanyl_cyclase"/>
</dbReference>
<evidence type="ECO:0000259" key="4">
    <source>
        <dbReference type="PROSITE" id="PS50887"/>
    </source>
</evidence>
<dbReference type="InterPro" id="IPR007894">
    <property type="entry name" value="MASE2"/>
</dbReference>
<feature type="transmembrane region" description="Helical" evidence="3">
    <location>
        <begin position="86"/>
        <end position="107"/>
    </location>
</feature>
<name>A0ABP7MIM6_9GAMM</name>
<dbReference type="Proteomes" id="UP001501565">
    <property type="component" value="Unassembled WGS sequence"/>
</dbReference>
<evidence type="ECO:0000256" key="1">
    <source>
        <dbReference type="ARBA" id="ARBA00012528"/>
    </source>
</evidence>
<reference evidence="6" key="1">
    <citation type="journal article" date="2019" name="Int. J. Syst. Evol. Microbiol.">
        <title>The Global Catalogue of Microorganisms (GCM) 10K type strain sequencing project: providing services to taxonomists for standard genome sequencing and annotation.</title>
        <authorList>
            <consortium name="The Broad Institute Genomics Platform"/>
            <consortium name="The Broad Institute Genome Sequencing Center for Infectious Disease"/>
            <person name="Wu L."/>
            <person name="Ma J."/>
        </authorList>
    </citation>
    <scope>NUCLEOTIDE SEQUENCE [LARGE SCALE GENOMIC DNA]</scope>
    <source>
        <strain evidence="6">JCM 17551</strain>
    </source>
</reference>
<dbReference type="EC" id="2.7.7.65" evidence="1"/>
<dbReference type="Pfam" id="PF05230">
    <property type="entry name" value="MASE2"/>
    <property type="match status" value="1"/>
</dbReference>
<gene>
    <name evidence="5" type="ORF">GCM10022277_19950</name>
</gene>
<comment type="caution">
    <text evidence="5">The sequence shown here is derived from an EMBL/GenBank/DDBJ whole genome shotgun (WGS) entry which is preliminary data.</text>
</comment>
<dbReference type="NCBIfam" id="TIGR00254">
    <property type="entry name" value="GGDEF"/>
    <property type="match status" value="1"/>
</dbReference>
<feature type="transmembrane region" description="Helical" evidence="3">
    <location>
        <begin position="21"/>
        <end position="46"/>
    </location>
</feature>
<dbReference type="InterPro" id="IPR050469">
    <property type="entry name" value="Diguanylate_Cyclase"/>
</dbReference>
<accession>A0ABP7MIM6</accession>
<keyword evidence="3" id="KW-0812">Transmembrane</keyword>
<dbReference type="SUPFAM" id="SSF55073">
    <property type="entry name" value="Nucleotide cyclase"/>
    <property type="match status" value="1"/>
</dbReference>
<dbReference type="RefSeq" id="WP_344798119.1">
    <property type="nucleotide sequence ID" value="NZ_BAABBN010000007.1"/>
</dbReference>
<evidence type="ECO:0000313" key="6">
    <source>
        <dbReference type="Proteomes" id="UP001501565"/>
    </source>
</evidence>
<evidence type="ECO:0000313" key="5">
    <source>
        <dbReference type="EMBL" id="GAA3924150.1"/>
    </source>
</evidence>
<dbReference type="EMBL" id="BAABBN010000007">
    <property type="protein sequence ID" value="GAA3924150.1"/>
    <property type="molecule type" value="Genomic_DNA"/>
</dbReference>
<keyword evidence="6" id="KW-1185">Reference proteome</keyword>
<dbReference type="PROSITE" id="PS50887">
    <property type="entry name" value="GGDEF"/>
    <property type="match status" value="1"/>
</dbReference>
<feature type="transmembrane region" description="Helical" evidence="3">
    <location>
        <begin position="119"/>
        <end position="140"/>
    </location>
</feature>
<dbReference type="Pfam" id="PF00990">
    <property type="entry name" value="GGDEF"/>
    <property type="match status" value="1"/>
</dbReference>
<feature type="transmembrane region" description="Helical" evidence="3">
    <location>
        <begin position="146"/>
        <end position="168"/>
    </location>
</feature>
<dbReference type="PANTHER" id="PTHR45138:SF9">
    <property type="entry name" value="DIGUANYLATE CYCLASE DGCM-RELATED"/>
    <property type="match status" value="1"/>
</dbReference>
<keyword evidence="3" id="KW-1133">Transmembrane helix</keyword>
<sequence>MPSSHPAKAQSIGKRFYVPRTIASLFGLITVATTFYQFGAPAWYYLGPILQGLFWPHLAYQLARRFAHKGYTEKHSLLMDSFLGGLWVPMMMFNILPLVVLSTTLWLNNISAFGPKFCLKGLLAQAAGVLLGLLLVGLEFNLMPNLAILLSCIPILLIYPIAIATISYKLSKTLSKQKRVLVHLSKHDALTGLYNRGHWEQQLVQEFKNNQTFDEPCCLIFLDIDHFKRINDTYGHSIGDNVLRKIGKIIRDNIRPLDVPGRYGGEEFGIILPETSKEPAIAIAERLRVTIEESLIYINTGQYLEVTASLGVAMLDNTVESYDQWLCNADKALYQAKNSGRNRTVLYECENNRQTPGFA</sequence>
<dbReference type="InterPro" id="IPR000160">
    <property type="entry name" value="GGDEF_dom"/>
</dbReference>